<keyword evidence="11" id="KW-1185">Reference proteome</keyword>
<evidence type="ECO:0000256" key="3">
    <source>
        <dbReference type="ARBA" id="ARBA00022516"/>
    </source>
</evidence>
<keyword evidence="7 10" id="KW-0456">Lyase</keyword>
<dbReference type="InterPro" id="IPR036554">
    <property type="entry name" value="GHMP_kinase_C_sf"/>
</dbReference>
<feature type="domain" description="Diphosphomevalonate decarboxylase-like N-terminal" evidence="9">
    <location>
        <begin position="8"/>
        <end position="159"/>
    </location>
</feature>
<keyword evidence="5" id="KW-0067">ATP-binding</keyword>
<evidence type="ECO:0000313" key="10">
    <source>
        <dbReference type="EMBL" id="CAK8054074.1"/>
    </source>
</evidence>
<dbReference type="Gene3D" id="3.30.230.10">
    <property type="match status" value="1"/>
</dbReference>
<comment type="caution">
    <text evidence="10">The sequence shown here is derived from an EMBL/GenBank/DDBJ whole genome shotgun (WGS) entry which is preliminary data.</text>
</comment>
<dbReference type="Proteomes" id="UP001314241">
    <property type="component" value="Unassembled WGS sequence"/>
</dbReference>
<dbReference type="RefSeq" id="WP_349641616.1">
    <property type="nucleotide sequence ID" value="NZ_CAWVOH010000001.1"/>
</dbReference>
<dbReference type="NCBIfam" id="TIGR01240">
    <property type="entry name" value="mevDPdecarb"/>
    <property type="match status" value="1"/>
</dbReference>
<dbReference type="Pfam" id="PF18376">
    <property type="entry name" value="MDD_C"/>
    <property type="match status" value="1"/>
</dbReference>
<protein>
    <recommendedName>
        <fullName evidence="2">diphosphomevalonate decarboxylase</fullName>
        <ecNumber evidence="2">4.1.1.33</ecNumber>
    </recommendedName>
</protein>
<dbReference type="InterPro" id="IPR029765">
    <property type="entry name" value="Mev_diP_decarb"/>
</dbReference>
<dbReference type="InterPro" id="IPR020568">
    <property type="entry name" value="Ribosomal_Su5_D2-typ_SF"/>
</dbReference>
<dbReference type="GO" id="GO:0004163">
    <property type="term" value="F:diphosphomevalonate decarboxylase activity"/>
    <property type="evidence" value="ECO:0007669"/>
    <property type="project" value="UniProtKB-EC"/>
</dbReference>
<dbReference type="InterPro" id="IPR005935">
    <property type="entry name" value="Mev_decarb"/>
</dbReference>
<sequence>MTKATATAHTNIALIKYWGKKNVELNLPTTSSLSLTLDKFYTTTTVSPADYGEDQFILNQNQTDGQRVHRFLDFLRSELGDFDPVKVDSLNAVPTSAGLASSASAFAALTGAVAKYLDKDLPLEELSRLARRGSGSATRSFFPGFALWQAGDSDATSYAYALDTPQIPIALIVAEVSGLHKKVSSSDGMQRAMTSPDYPNWVKESGQQIEAMQKALQASDLEQVGALAEANALAMHALNLSARDRRFTYYTQQTLDIIKFVQDLRHKGFLAYVTLDAGPNVKIITSQDQAVDISSQLQEAFPSVKLATALPGPGIAYE</sequence>
<comment type="similarity">
    <text evidence="1">Belongs to the diphosphomevalonate decarboxylase family.</text>
</comment>
<dbReference type="SUPFAM" id="SSF54211">
    <property type="entry name" value="Ribosomal protein S5 domain 2-like"/>
    <property type="match status" value="1"/>
</dbReference>
<evidence type="ECO:0000256" key="4">
    <source>
        <dbReference type="ARBA" id="ARBA00022741"/>
    </source>
</evidence>
<dbReference type="Gene3D" id="3.30.70.890">
    <property type="entry name" value="GHMP kinase, C-terminal domain"/>
    <property type="match status" value="1"/>
</dbReference>
<dbReference type="EC" id="4.1.1.33" evidence="2"/>
<proteinExistence type="inferred from homology"/>
<evidence type="ECO:0000259" key="9">
    <source>
        <dbReference type="Pfam" id="PF22700"/>
    </source>
</evidence>
<dbReference type="SUPFAM" id="SSF55060">
    <property type="entry name" value="GHMP Kinase, C-terminal domain"/>
    <property type="match status" value="1"/>
</dbReference>
<dbReference type="PANTHER" id="PTHR10977:SF3">
    <property type="entry name" value="DIPHOSPHOMEVALONATE DECARBOXYLASE"/>
    <property type="match status" value="1"/>
</dbReference>
<dbReference type="InterPro" id="IPR053859">
    <property type="entry name" value="MVD-like_N"/>
</dbReference>
<reference evidence="10 11" key="1">
    <citation type="submission" date="2024-01" db="EMBL/GenBank/DDBJ databases">
        <authorList>
            <person name="Botero Cardona J."/>
        </authorList>
    </citation>
    <scope>NUCLEOTIDE SEQUENCE [LARGE SCALE GENOMIC DNA]</scope>
    <source>
        <strain evidence="10 11">LMG 33000</strain>
    </source>
</reference>
<name>A0ABM9N4J1_9LACO</name>
<accession>A0ABM9N4J1</accession>
<dbReference type="PIRSF" id="PIRSF015950">
    <property type="entry name" value="Mev_P_decrbx"/>
    <property type="match status" value="1"/>
</dbReference>
<evidence type="ECO:0000259" key="8">
    <source>
        <dbReference type="Pfam" id="PF18376"/>
    </source>
</evidence>
<keyword evidence="3" id="KW-0444">Lipid biosynthesis</keyword>
<keyword evidence="4" id="KW-0547">Nucleotide-binding</keyword>
<evidence type="ECO:0000313" key="11">
    <source>
        <dbReference type="Proteomes" id="UP001314241"/>
    </source>
</evidence>
<evidence type="ECO:0000256" key="7">
    <source>
        <dbReference type="ARBA" id="ARBA00023239"/>
    </source>
</evidence>
<dbReference type="InterPro" id="IPR014721">
    <property type="entry name" value="Ribsml_uS5_D2-typ_fold_subgr"/>
</dbReference>
<evidence type="ECO:0000256" key="2">
    <source>
        <dbReference type="ARBA" id="ARBA00012296"/>
    </source>
</evidence>
<dbReference type="Pfam" id="PF22700">
    <property type="entry name" value="MVD-like_N"/>
    <property type="match status" value="1"/>
</dbReference>
<evidence type="ECO:0000256" key="1">
    <source>
        <dbReference type="ARBA" id="ARBA00008831"/>
    </source>
</evidence>
<organism evidence="10 11">
    <name type="scientific">Eupransor demetentiae</name>
    <dbReference type="NCBI Taxonomy" id="3109584"/>
    <lineage>
        <taxon>Bacteria</taxon>
        <taxon>Bacillati</taxon>
        <taxon>Bacillota</taxon>
        <taxon>Bacilli</taxon>
        <taxon>Lactobacillales</taxon>
        <taxon>Lactobacillaceae</taxon>
        <taxon>Eupransor</taxon>
    </lineage>
</organism>
<keyword evidence="6" id="KW-0443">Lipid metabolism</keyword>
<feature type="domain" description="Mvd1 C-terminal" evidence="8">
    <location>
        <begin position="172"/>
        <end position="304"/>
    </location>
</feature>
<gene>
    <name evidence="10" type="ORF">R54876_GBNLAHCA_00634</name>
</gene>
<dbReference type="PANTHER" id="PTHR10977">
    <property type="entry name" value="DIPHOSPHOMEVALONATE DECARBOXYLASE"/>
    <property type="match status" value="1"/>
</dbReference>
<evidence type="ECO:0000256" key="5">
    <source>
        <dbReference type="ARBA" id="ARBA00022840"/>
    </source>
</evidence>
<evidence type="ECO:0000256" key="6">
    <source>
        <dbReference type="ARBA" id="ARBA00023098"/>
    </source>
</evidence>
<dbReference type="InterPro" id="IPR041431">
    <property type="entry name" value="Mvd1_C"/>
</dbReference>
<dbReference type="EMBL" id="CAWVOH010000001">
    <property type="protein sequence ID" value="CAK8054074.1"/>
    <property type="molecule type" value="Genomic_DNA"/>
</dbReference>